<dbReference type="InterPro" id="IPR011993">
    <property type="entry name" value="PH-like_dom_sf"/>
</dbReference>
<dbReference type="Gene3D" id="2.30.29.30">
    <property type="entry name" value="Pleckstrin-homology domain (PH domain)/Phosphotyrosine-binding domain (PTB)"/>
    <property type="match status" value="1"/>
</dbReference>
<dbReference type="AlphaFoldDB" id="A0AAV6VDB3"/>
<dbReference type="GO" id="GO:0005524">
    <property type="term" value="F:ATP binding"/>
    <property type="evidence" value="ECO:0007669"/>
    <property type="project" value="InterPro"/>
</dbReference>
<accession>A0AAV6VDB3</accession>
<evidence type="ECO:0000313" key="2">
    <source>
        <dbReference type="EMBL" id="KAG8194527.1"/>
    </source>
</evidence>
<dbReference type="InterPro" id="IPR022672">
    <property type="entry name" value="Hexokinase_N"/>
</dbReference>
<dbReference type="PANTHER" id="PTHR47695:SF3">
    <property type="entry name" value="PID DOMAIN-CONTAINING PROTEIN"/>
    <property type="match status" value="1"/>
</dbReference>
<dbReference type="SUPFAM" id="SSF53067">
    <property type="entry name" value="Actin-like ATPase domain"/>
    <property type="match status" value="1"/>
</dbReference>
<dbReference type="PANTHER" id="PTHR47695">
    <property type="entry name" value="PID DOMAIN-CONTAINING PROTEIN"/>
    <property type="match status" value="1"/>
</dbReference>
<dbReference type="GO" id="GO:0005975">
    <property type="term" value="P:carbohydrate metabolic process"/>
    <property type="evidence" value="ECO:0007669"/>
    <property type="project" value="InterPro"/>
</dbReference>
<gene>
    <name evidence="2" type="ORF">JTE90_013275</name>
</gene>
<comment type="caution">
    <text evidence="2">The sequence shown here is derived from an EMBL/GenBank/DDBJ whole genome shotgun (WGS) entry which is preliminary data.</text>
</comment>
<name>A0AAV6VDB3_9ARAC</name>
<dbReference type="GO" id="GO:0016773">
    <property type="term" value="F:phosphotransferase activity, alcohol group as acceptor"/>
    <property type="evidence" value="ECO:0007669"/>
    <property type="project" value="InterPro"/>
</dbReference>
<dbReference type="PROSITE" id="PS01179">
    <property type="entry name" value="PID"/>
    <property type="match status" value="1"/>
</dbReference>
<reference evidence="2 3" key="1">
    <citation type="journal article" date="2022" name="Nat. Ecol. Evol.">
        <title>A masculinizing supergene underlies an exaggerated male reproductive morph in a spider.</title>
        <authorList>
            <person name="Hendrickx F."/>
            <person name="De Corte Z."/>
            <person name="Sonet G."/>
            <person name="Van Belleghem S.M."/>
            <person name="Kostlbacher S."/>
            <person name="Vangestel C."/>
        </authorList>
    </citation>
    <scope>NUCLEOTIDE SEQUENCE [LARGE SCALE GENOMIC DNA]</scope>
    <source>
        <strain evidence="2">W744_W776</strain>
    </source>
</reference>
<dbReference type="InterPro" id="IPR043129">
    <property type="entry name" value="ATPase_NBD"/>
</dbReference>
<organism evidence="2 3">
    <name type="scientific">Oedothorax gibbosus</name>
    <dbReference type="NCBI Taxonomy" id="931172"/>
    <lineage>
        <taxon>Eukaryota</taxon>
        <taxon>Metazoa</taxon>
        <taxon>Ecdysozoa</taxon>
        <taxon>Arthropoda</taxon>
        <taxon>Chelicerata</taxon>
        <taxon>Arachnida</taxon>
        <taxon>Araneae</taxon>
        <taxon>Araneomorphae</taxon>
        <taxon>Entelegynae</taxon>
        <taxon>Araneoidea</taxon>
        <taxon>Linyphiidae</taxon>
        <taxon>Erigoninae</taxon>
        <taxon>Oedothorax</taxon>
    </lineage>
</organism>
<dbReference type="Proteomes" id="UP000827092">
    <property type="component" value="Unassembled WGS sequence"/>
</dbReference>
<dbReference type="Pfam" id="PF00349">
    <property type="entry name" value="Hexokinase_1"/>
    <property type="match status" value="1"/>
</dbReference>
<dbReference type="SMART" id="SM00462">
    <property type="entry name" value="PTB"/>
    <property type="match status" value="1"/>
</dbReference>
<keyword evidence="3" id="KW-1185">Reference proteome</keyword>
<dbReference type="Gene3D" id="3.30.420.40">
    <property type="match status" value="1"/>
</dbReference>
<dbReference type="GO" id="GO:0005737">
    <property type="term" value="C:cytoplasm"/>
    <property type="evidence" value="ECO:0007669"/>
    <property type="project" value="TreeGrafter"/>
</dbReference>
<evidence type="ECO:0000259" key="1">
    <source>
        <dbReference type="PROSITE" id="PS01179"/>
    </source>
</evidence>
<dbReference type="EMBL" id="JAFNEN010000102">
    <property type="protein sequence ID" value="KAG8194527.1"/>
    <property type="molecule type" value="Genomic_DNA"/>
</dbReference>
<protein>
    <recommendedName>
        <fullName evidence="1">PID domain-containing protein</fullName>
    </recommendedName>
</protein>
<proteinExistence type="predicted"/>
<evidence type="ECO:0000313" key="3">
    <source>
        <dbReference type="Proteomes" id="UP000827092"/>
    </source>
</evidence>
<feature type="domain" description="PID" evidence="1">
    <location>
        <begin position="218"/>
        <end position="340"/>
    </location>
</feature>
<dbReference type="SUPFAM" id="SSF50729">
    <property type="entry name" value="PH domain-like"/>
    <property type="match status" value="1"/>
</dbReference>
<sequence length="500" mass="58264">MEEEFTIWNSISCPNLEILDQFVKEKVASTLEPFILPDNVIFHMKDILQNEISSSLSNSEESSLPITITYLTERFKEQEGEYVSICIHFSILTVTLVRFKVSALPEIKRKHYELNVNLFNQPNLKIYETFAGFVKEFFNEFRLIGRTIPIGFCTHLPMKQLSISTAILPLGIENLQTNQIDMKTVFEQVLRDAVLQDDCPLPVHSPTVIPQVNENGMFNAKYLGAENVLGLETDLEIYHNILTKMHETSKTSQDVALEISHFGIKIQVKGLEDVLHHHPLNKISRVTQDYKDSYSFGYVFGDYVKGHQLFGFKTECKSAEIMLVLKNTFEKELMKKKKEELNMKASRVFLELKDFLNLAHHLKAMEQNMPETLKERVELVEDISWWMEGCKDDVSVTLVEPKEYRLSVKIQELYYVAVEMKLIKIETKEETQRKIDKANKRHRIRKKEDEDTKPDDFKIKKSALHPNQVKVSQILDDLKKYFKNLLDNRQNKFDSFIKDV</sequence>
<dbReference type="InterPro" id="IPR006020">
    <property type="entry name" value="PTB/PI_dom"/>
</dbReference>